<keyword evidence="8 9" id="KW-0560">Oxidoreductase</keyword>
<dbReference type="KEGG" id="mprt:ET475_00125"/>
<accession>A0A4P6E950</accession>
<dbReference type="EMBL" id="CP035494">
    <property type="protein sequence ID" value="QAY58565.1"/>
    <property type="molecule type" value="Genomic_DNA"/>
</dbReference>
<dbReference type="EC" id="1.3.-.-" evidence="9"/>
<dbReference type="GO" id="GO:0005737">
    <property type="term" value="C:cytoplasm"/>
    <property type="evidence" value="ECO:0007669"/>
    <property type="project" value="UniProtKB-SubCell"/>
</dbReference>
<feature type="binding site" evidence="9">
    <location>
        <position position="31"/>
    </location>
    <ligand>
        <name>FMN</name>
        <dbReference type="ChEBI" id="CHEBI:58210"/>
    </ligand>
</feature>
<sequence>MSTTVRAVTTATRLPVQIGSLRLENPVMPASGCFGPELARLGSLAGIGATVTKTVFLDERGGNSPNRITEGPSGMFNSVGIPSTGPRGYLETLHPRYREIGVPVITSVGAHTTAGYAHVLEMLGDAADAYELNVSCPNLDKHGVEIGADPVAIEEAVALACVATDRPLIVKLSPLVSSIGDCARAAQNGGAAAVCVSNSVPVLPVDPRSMNPALGNMIGGLSGPRIRPIILRLVWLVSQAIQIPVIGCGGIESASDALEYISVGASAVQVGTAGFSHPRALARIAADLVRLADEHGTTSLREVVAQLQRSTK</sequence>
<dbReference type="GO" id="GO:0044205">
    <property type="term" value="P:'de novo' UMP biosynthetic process"/>
    <property type="evidence" value="ECO:0007669"/>
    <property type="project" value="UniProtKB-UniRule"/>
</dbReference>
<evidence type="ECO:0000256" key="5">
    <source>
        <dbReference type="ARBA" id="ARBA00022630"/>
    </source>
</evidence>
<feature type="binding site" evidence="9">
    <location>
        <begin position="271"/>
        <end position="272"/>
    </location>
    <ligand>
        <name>FMN</name>
        <dbReference type="ChEBI" id="CHEBI:58210"/>
    </ligand>
</feature>
<feature type="binding site" evidence="9">
    <location>
        <position position="133"/>
    </location>
    <ligand>
        <name>FMN</name>
        <dbReference type="ChEBI" id="CHEBI:58210"/>
    </ligand>
</feature>
<comment type="similarity">
    <text evidence="3 9">Belongs to the dihydroorotate dehydrogenase family. Type 1 subfamily.</text>
</comment>
<dbReference type="NCBIfam" id="NF005574">
    <property type="entry name" value="PRK07259.1"/>
    <property type="match status" value="1"/>
</dbReference>
<evidence type="ECO:0000313" key="11">
    <source>
        <dbReference type="EMBL" id="QAY58565.1"/>
    </source>
</evidence>
<dbReference type="OrthoDB" id="9794954at2"/>
<dbReference type="InterPro" id="IPR012135">
    <property type="entry name" value="Dihydroorotate_DH_1_2"/>
</dbReference>
<dbReference type="PANTHER" id="PTHR48109">
    <property type="entry name" value="DIHYDROOROTATE DEHYDROGENASE (QUINONE), MITOCHONDRIAL-RELATED"/>
    <property type="match status" value="1"/>
</dbReference>
<comment type="catalytic activity">
    <reaction evidence="9">
        <text>(S)-dihydroorotate + A = orotate + AH2</text>
        <dbReference type="Rhea" id="RHEA:18073"/>
        <dbReference type="ChEBI" id="CHEBI:13193"/>
        <dbReference type="ChEBI" id="CHEBI:17499"/>
        <dbReference type="ChEBI" id="CHEBI:30839"/>
        <dbReference type="ChEBI" id="CHEBI:30864"/>
    </reaction>
</comment>
<feature type="binding site" evidence="9">
    <location>
        <begin position="249"/>
        <end position="250"/>
    </location>
    <ligand>
        <name>FMN</name>
        <dbReference type="ChEBI" id="CHEBI:58210"/>
    </ligand>
</feature>
<dbReference type="RefSeq" id="WP_129384882.1">
    <property type="nucleotide sequence ID" value="NZ_CP035494.1"/>
</dbReference>
<dbReference type="PIRSF" id="PIRSF000164">
    <property type="entry name" value="DHO_oxidase"/>
    <property type="match status" value="1"/>
</dbReference>
<feature type="binding site" evidence="9">
    <location>
        <position position="223"/>
    </location>
    <ligand>
        <name>FMN</name>
        <dbReference type="ChEBI" id="CHEBI:58210"/>
    </ligand>
</feature>
<feature type="binding site" evidence="9">
    <location>
        <begin position="77"/>
        <end position="81"/>
    </location>
    <ligand>
        <name>substrate</name>
    </ligand>
</feature>
<dbReference type="GO" id="GO:0004152">
    <property type="term" value="F:dihydroorotate dehydrogenase activity"/>
    <property type="evidence" value="ECO:0007669"/>
    <property type="project" value="UniProtKB-UniRule"/>
</dbReference>
<evidence type="ECO:0000256" key="2">
    <source>
        <dbReference type="ARBA" id="ARBA00004725"/>
    </source>
</evidence>
<dbReference type="InterPro" id="IPR050074">
    <property type="entry name" value="DHO_dehydrogenase"/>
</dbReference>
<comment type="cofactor">
    <cofactor evidence="9">
        <name>FMN</name>
        <dbReference type="ChEBI" id="CHEBI:58210"/>
    </cofactor>
    <text evidence="9">Binds 1 FMN per subunit.</text>
</comment>
<evidence type="ECO:0000256" key="4">
    <source>
        <dbReference type="ARBA" id="ARBA00022490"/>
    </source>
</evidence>
<evidence type="ECO:0000256" key="8">
    <source>
        <dbReference type="ARBA" id="ARBA00023002"/>
    </source>
</evidence>
<keyword evidence="5 9" id="KW-0285">Flavoprotein</keyword>
<comment type="function">
    <text evidence="9">Catalyzes the conversion of dihydroorotate to orotate.</text>
</comment>
<comment type="caution">
    <text evidence="9">Lacks conserved residue(s) required for the propagation of feature annotation.</text>
</comment>
<proteinExistence type="inferred from homology"/>
<evidence type="ECO:0000256" key="7">
    <source>
        <dbReference type="ARBA" id="ARBA00022975"/>
    </source>
</evidence>
<dbReference type="Gene3D" id="3.20.20.70">
    <property type="entry name" value="Aldolase class I"/>
    <property type="match status" value="1"/>
</dbReference>
<dbReference type="PANTHER" id="PTHR48109:SF1">
    <property type="entry name" value="DIHYDROOROTATE DEHYDROGENASE (FUMARATE)"/>
    <property type="match status" value="1"/>
</dbReference>
<name>A0A4P6E950_9MICO</name>
<dbReference type="Proteomes" id="UP000293995">
    <property type="component" value="Chromosome"/>
</dbReference>
<feature type="binding site" evidence="9">
    <location>
        <position position="133"/>
    </location>
    <ligand>
        <name>substrate</name>
    </ligand>
</feature>
<keyword evidence="4 9" id="KW-0963">Cytoplasm</keyword>
<feature type="binding site" evidence="9">
    <location>
        <begin position="198"/>
        <end position="199"/>
    </location>
    <ligand>
        <name>substrate</name>
    </ligand>
</feature>
<dbReference type="GO" id="GO:0006207">
    <property type="term" value="P:'de novo' pyrimidine nucleobase biosynthetic process"/>
    <property type="evidence" value="ECO:0007669"/>
    <property type="project" value="InterPro"/>
</dbReference>
<gene>
    <name evidence="9" type="primary">pyrD</name>
    <name evidence="11" type="ORF">ET475_00125</name>
</gene>
<protein>
    <recommendedName>
        <fullName evidence="9">Dihydroorotate dehydrogenase</fullName>
        <shortName evidence="9">DHOD</shortName>
        <shortName evidence="9">DHODase</shortName>
        <shortName evidence="9">DHOdehase</shortName>
        <ecNumber evidence="9">1.3.-.-</ecNumber>
    </recommendedName>
</protein>
<feature type="binding site" evidence="9">
    <location>
        <position position="171"/>
    </location>
    <ligand>
        <name>FMN</name>
        <dbReference type="ChEBI" id="CHEBI:58210"/>
    </ligand>
</feature>
<evidence type="ECO:0000256" key="6">
    <source>
        <dbReference type="ARBA" id="ARBA00022643"/>
    </source>
</evidence>
<evidence type="ECO:0000256" key="3">
    <source>
        <dbReference type="ARBA" id="ARBA00008008"/>
    </source>
</evidence>
<dbReference type="InterPro" id="IPR005720">
    <property type="entry name" value="Dihydroorotate_DH_cat"/>
</dbReference>
<dbReference type="Pfam" id="PF01180">
    <property type="entry name" value="DHO_dh"/>
    <property type="match status" value="1"/>
</dbReference>
<feature type="domain" description="Dihydroorotate dehydrogenase catalytic" evidence="10">
    <location>
        <begin position="14"/>
        <end position="289"/>
    </location>
</feature>
<feature type="active site" description="Nucleophile" evidence="9">
    <location>
        <position position="136"/>
    </location>
</feature>
<keyword evidence="6 9" id="KW-0288">FMN</keyword>
<dbReference type="AlphaFoldDB" id="A0A4P6E950"/>
<dbReference type="InterPro" id="IPR001295">
    <property type="entry name" value="Dihydroorotate_DH_CS"/>
</dbReference>
<dbReference type="HAMAP" id="MF_00224">
    <property type="entry name" value="DHO_dh_type1"/>
    <property type="match status" value="1"/>
</dbReference>
<dbReference type="UniPathway" id="UPA00070"/>
<reference evidence="11 12" key="1">
    <citation type="submission" date="2019-01" db="EMBL/GenBank/DDBJ databases">
        <title>Genome sequencing of strain DFW100M-13.</title>
        <authorList>
            <person name="Heo J."/>
            <person name="Kim S.-J."/>
            <person name="Kim J.-S."/>
            <person name="Hong S.-B."/>
            <person name="Kwon S.-W."/>
        </authorList>
    </citation>
    <scope>NUCLEOTIDE SEQUENCE [LARGE SCALE GENOMIC DNA]</scope>
    <source>
        <strain evidence="11 12">DFW100M-13</strain>
    </source>
</reference>
<evidence type="ECO:0000313" key="12">
    <source>
        <dbReference type="Proteomes" id="UP000293995"/>
    </source>
</evidence>
<dbReference type="InterPro" id="IPR013785">
    <property type="entry name" value="Aldolase_TIM"/>
</dbReference>
<dbReference type="CDD" id="cd04740">
    <property type="entry name" value="DHOD_1B_like"/>
    <property type="match status" value="1"/>
</dbReference>
<keyword evidence="7 9" id="KW-0665">Pyrimidine biosynthesis</keyword>
<keyword evidence="12" id="KW-1185">Reference proteome</keyword>
<organism evidence="11 12">
    <name type="scientific">Microbacterium protaetiae</name>
    <dbReference type="NCBI Taxonomy" id="2509458"/>
    <lineage>
        <taxon>Bacteria</taxon>
        <taxon>Bacillati</taxon>
        <taxon>Actinomycetota</taxon>
        <taxon>Actinomycetes</taxon>
        <taxon>Micrococcales</taxon>
        <taxon>Microbacteriaceae</taxon>
        <taxon>Microbacterium</taxon>
    </lineage>
</organism>
<evidence type="ECO:0000256" key="1">
    <source>
        <dbReference type="ARBA" id="ARBA00004496"/>
    </source>
</evidence>
<comment type="subcellular location">
    <subcellularLocation>
        <location evidence="1 9">Cytoplasm</location>
    </subcellularLocation>
</comment>
<comment type="pathway">
    <text evidence="2 9">Pyrimidine metabolism; UMP biosynthesis via de novo pathway.</text>
</comment>
<feature type="binding site" evidence="9">
    <location>
        <begin position="53"/>
        <end position="54"/>
    </location>
    <ligand>
        <name>FMN</name>
        <dbReference type="ChEBI" id="CHEBI:58210"/>
    </ligand>
</feature>
<dbReference type="SUPFAM" id="SSF51395">
    <property type="entry name" value="FMN-linked oxidoreductases"/>
    <property type="match status" value="1"/>
</dbReference>
<evidence type="ECO:0000259" key="10">
    <source>
        <dbReference type="Pfam" id="PF01180"/>
    </source>
</evidence>
<dbReference type="InterPro" id="IPR024920">
    <property type="entry name" value="Dihydroorotate_DH_1"/>
</dbReference>
<dbReference type="InterPro" id="IPR033888">
    <property type="entry name" value="DHOD_1B"/>
</dbReference>
<evidence type="ECO:0000256" key="9">
    <source>
        <dbReference type="HAMAP-Rule" id="MF_00224"/>
    </source>
</evidence>
<feature type="binding site" evidence="9">
    <location>
        <position position="53"/>
    </location>
    <ligand>
        <name>substrate</name>
    </ligand>
</feature>
<dbReference type="PROSITE" id="PS00912">
    <property type="entry name" value="DHODEHASE_2"/>
    <property type="match status" value="1"/>
</dbReference>